<name>A0A2K1K862_PHYPA</name>
<dbReference type="EMBL" id="ABEU02000008">
    <property type="protein sequence ID" value="PNR49966.1"/>
    <property type="molecule type" value="Genomic_DNA"/>
</dbReference>
<keyword evidence="3" id="KW-1185">Reference proteome</keyword>
<dbReference type="Gramene" id="Pp3c8_20670V3.1">
    <property type="protein sequence ID" value="Pp3c8_20670V3.1"/>
    <property type="gene ID" value="Pp3c8_20670"/>
</dbReference>
<evidence type="ECO:0000313" key="1">
    <source>
        <dbReference type="EMBL" id="PNR49966.1"/>
    </source>
</evidence>
<proteinExistence type="predicted"/>
<dbReference type="AlphaFoldDB" id="A0A2K1K862"/>
<dbReference type="Proteomes" id="UP000006727">
    <property type="component" value="Chromosome 8"/>
</dbReference>
<gene>
    <name evidence="1" type="ORF">PHYPA_011863</name>
</gene>
<reference evidence="1 3" key="2">
    <citation type="journal article" date="2018" name="Plant J.">
        <title>The Physcomitrella patens chromosome-scale assembly reveals moss genome structure and evolution.</title>
        <authorList>
            <person name="Lang D."/>
            <person name="Ullrich K.K."/>
            <person name="Murat F."/>
            <person name="Fuchs J."/>
            <person name="Jenkins J."/>
            <person name="Haas F.B."/>
            <person name="Piednoel M."/>
            <person name="Gundlach H."/>
            <person name="Van Bel M."/>
            <person name="Meyberg R."/>
            <person name="Vives C."/>
            <person name="Morata J."/>
            <person name="Symeonidi A."/>
            <person name="Hiss M."/>
            <person name="Muchero W."/>
            <person name="Kamisugi Y."/>
            <person name="Saleh O."/>
            <person name="Blanc G."/>
            <person name="Decker E.L."/>
            <person name="van Gessel N."/>
            <person name="Grimwood J."/>
            <person name="Hayes R.D."/>
            <person name="Graham S.W."/>
            <person name="Gunter L.E."/>
            <person name="McDaniel S.F."/>
            <person name="Hoernstein S.N.W."/>
            <person name="Larsson A."/>
            <person name="Li F.W."/>
            <person name="Perroud P.F."/>
            <person name="Phillips J."/>
            <person name="Ranjan P."/>
            <person name="Rokshar D.S."/>
            <person name="Rothfels C.J."/>
            <person name="Schneider L."/>
            <person name="Shu S."/>
            <person name="Stevenson D.W."/>
            <person name="Thummler F."/>
            <person name="Tillich M."/>
            <person name="Villarreal Aguilar J.C."/>
            <person name="Widiez T."/>
            <person name="Wong G.K."/>
            <person name="Wymore A."/>
            <person name="Zhang Y."/>
            <person name="Zimmer A.D."/>
            <person name="Quatrano R.S."/>
            <person name="Mayer K.F.X."/>
            <person name="Goodstein D."/>
            <person name="Casacuberta J.M."/>
            <person name="Vandepoele K."/>
            <person name="Reski R."/>
            <person name="Cuming A.C."/>
            <person name="Tuskan G.A."/>
            <person name="Maumus F."/>
            <person name="Salse J."/>
            <person name="Schmutz J."/>
            <person name="Rensing S.A."/>
        </authorList>
    </citation>
    <scope>NUCLEOTIDE SEQUENCE [LARGE SCALE GENOMIC DNA]</scope>
    <source>
        <strain evidence="2 3">cv. Gransden 2004</strain>
    </source>
</reference>
<protein>
    <submittedName>
        <fullName evidence="1 2">Uncharacterized protein</fullName>
    </submittedName>
</protein>
<evidence type="ECO:0000313" key="2">
    <source>
        <dbReference type="EnsemblPlants" id="Pp3c8_20670V3.1"/>
    </source>
</evidence>
<accession>A0A2K1K862</accession>
<reference evidence="2" key="3">
    <citation type="submission" date="2020-12" db="UniProtKB">
        <authorList>
            <consortium name="EnsemblPlants"/>
        </authorList>
    </citation>
    <scope>IDENTIFICATION</scope>
</reference>
<dbReference type="InParanoid" id="A0A2K1K862"/>
<evidence type="ECO:0000313" key="3">
    <source>
        <dbReference type="Proteomes" id="UP000006727"/>
    </source>
</evidence>
<organism evidence="1">
    <name type="scientific">Physcomitrium patens</name>
    <name type="common">Spreading-leaved earth moss</name>
    <name type="synonym">Physcomitrella patens</name>
    <dbReference type="NCBI Taxonomy" id="3218"/>
    <lineage>
        <taxon>Eukaryota</taxon>
        <taxon>Viridiplantae</taxon>
        <taxon>Streptophyta</taxon>
        <taxon>Embryophyta</taxon>
        <taxon>Bryophyta</taxon>
        <taxon>Bryophytina</taxon>
        <taxon>Bryopsida</taxon>
        <taxon>Funariidae</taxon>
        <taxon>Funariales</taxon>
        <taxon>Funariaceae</taxon>
        <taxon>Physcomitrium</taxon>
    </lineage>
</organism>
<reference evidence="1 3" key="1">
    <citation type="journal article" date="2008" name="Science">
        <title>The Physcomitrella genome reveals evolutionary insights into the conquest of land by plants.</title>
        <authorList>
            <person name="Rensing S."/>
            <person name="Lang D."/>
            <person name="Zimmer A."/>
            <person name="Terry A."/>
            <person name="Salamov A."/>
            <person name="Shapiro H."/>
            <person name="Nishiyama T."/>
            <person name="Perroud P.-F."/>
            <person name="Lindquist E."/>
            <person name="Kamisugi Y."/>
            <person name="Tanahashi T."/>
            <person name="Sakakibara K."/>
            <person name="Fujita T."/>
            <person name="Oishi K."/>
            <person name="Shin-I T."/>
            <person name="Kuroki Y."/>
            <person name="Toyoda A."/>
            <person name="Suzuki Y."/>
            <person name="Hashimoto A."/>
            <person name="Yamaguchi K."/>
            <person name="Sugano A."/>
            <person name="Kohara Y."/>
            <person name="Fujiyama A."/>
            <person name="Anterola A."/>
            <person name="Aoki S."/>
            <person name="Ashton N."/>
            <person name="Barbazuk W.B."/>
            <person name="Barker E."/>
            <person name="Bennetzen J."/>
            <person name="Bezanilla M."/>
            <person name="Blankenship R."/>
            <person name="Cho S.H."/>
            <person name="Dutcher S."/>
            <person name="Estelle M."/>
            <person name="Fawcett J.A."/>
            <person name="Gundlach H."/>
            <person name="Hanada K."/>
            <person name="Heyl A."/>
            <person name="Hicks K.A."/>
            <person name="Hugh J."/>
            <person name="Lohr M."/>
            <person name="Mayer K."/>
            <person name="Melkozernov A."/>
            <person name="Murata T."/>
            <person name="Nelson D."/>
            <person name="Pils B."/>
            <person name="Prigge M."/>
            <person name="Reiss B."/>
            <person name="Renner T."/>
            <person name="Rombauts S."/>
            <person name="Rushton P."/>
            <person name="Sanderfoot A."/>
            <person name="Schween G."/>
            <person name="Shiu S.-H."/>
            <person name="Stueber K."/>
            <person name="Theodoulou F.L."/>
            <person name="Tu H."/>
            <person name="Van de Peer Y."/>
            <person name="Verrier P.J."/>
            <person name="Waters E."/>
            <person name="Wood A."/>
            <person name="Yang L."/>
            <person name="Cove D."/>
            <person name="Cuming A."/>
            <person name="Hasebe M."/>
            <person name="Lucas S."/>
            <person name="Mishler D.B."/>
            <person name="Reski R."/>
            <person name="Grigoriev I."/>
            <person name="Quatrano R.S."/>
            <person name="Boore J.L."/>
        </authorList>
    </citation>
    <scope>NUCLEOTIDE SEQUENCE [LARGE SCALE GENOMIC DNA]</scope>
    <source>
        <strain evidence="2 3">cv. Gransden 2004</strain>
    </source>
</reference>
<dbReference type="PaxDb" id="3218-PP1S1630_2V6.1"/>
<dbReference type="EnsemblPlants" id="Pp3c8_20670V3.1">
    <property type="protein sequence ID" value="Pp3c8_20670V3.1"/>
    <property type="gene ID" value="Pp3c8_20670"/>
</dbReference>
<sequence length="65" mass="7131">MAAPLCITMKKPSSSRDSCTGPTNAHTRQALQETVIVCWLQAGFTNIELIHTVLFVRTLAFAARI</sequence>